<evidence type="ECO:0000256" key="3">
    <source>
        <dbReference type="ARBA" id="ARBA00009010"/>
    </source>
</evidence>
<dbReference type="InterPro" id="IPR011993">
    <property type="entry name" value="PH-like_dom_sf"/>
</dbReference>
<comment type="subcellular location">
    <subcellularLocation>
        <location evidence="1">Endoplasmic reticulum membrane</location>
        <topology evidence="1">Multi-pass membrane protein</topology>
    </subcellularLocation>
</comment>
<dbReference type="Pfam" id="PF03062">
    <property type="entry name" value="MBOAT"/>
    <property type="match status" value="1"/>
</dbReference>
<dbReference type="Gene3D" id="2.30.29.30">
    <property type="entry name" value="Pleckstrin-homology domain (PH domain)/Phosphotyrosine-binding domain (PTB)"/>
    <property type="match status" value="1"/>
</dbReference>
<comment type="caution">
    <text evidence="15">The sequence shown here is derived from an EMBL/GenBank/DDBJ whole genome shotgun (WGS) entry which is preliminary data.</text>
</comment>
<accession>A0AB34J5B1</accession>
<dbReference type="InterPro" id="IPR000582">
    <property type="entry name" value="Acyl-CoA-binding_protein"/>
</dbReference>
<evidence type="ECO:0000256" key="2">
    <source>
        <dbReference type="ARBA" id="ARBA00005189"/>
    </source>
</evidence>
<feature type="transmembrane region" description="Helical" evidence="12">
    <location>
        <begin position="368"/>
        <end position="390"/>
    </location>
</feature>
<name>A0AB34J5B1_PRYPA</name>
<evidence type="ECO:0000313" key="16">
    <source>
        <dbReference type="Proteomes" id="UP001515480"/>
    </source>
</evidence>
<feature type="domain" description="PH" evidence="13">
    <location>
        <begin position="133"/>
        <end position="253"/>
    </location>
</feature>
<feature type="region of interest" description="Disordered" evidence="11">
    <location>
        <begin position="255"/>
        <end position="275"/>
    </location>
</feature>
<dbReference type="SUPFAM" id="SSF47027">
    <property type="entry name" value="Acyl-CoA binding protein"/>
    <property type="match status" value="1"/>
</dbReference>
<comment type="pathway">
    <text evidence="2">Lipid metabolism.</text>
</comment>
<dbReference type="EMBL" id="JBGBPQ010000013">
    <property type="protein sequence ID" value="KAL1511975.1"/>
    <property type="molecule type" value="Genomic_DNA"/>
</dbReference>
<organism evidence="15 16">
    <name type="scientific">Prymnesium parvum</name>
    <name type="common">Toxic golden alga</name>
    <dbReference type="NCBI Taxonomy" id="97485"/>
    <lineage>
        <taxon>Eukaryota</taxon>
        <taxon>Haptista</taxon>
        <taxon>Haptophyta</taxon>
        <taxon>Prymnesiophyceae</taxon>
        <taxon>Prymnesiales</taxon>
        <taxon>Prymnesiaceae</taxon>
        <taxon>Prymnesium</taxon>
    </lineage>
</organism>
<evidence type="ECO:0000256" key="8">
    <source>
        <dbReference type="ARBA" id="ARBA00022989"/>
    </source>
</evidence>
<feature type="domain" description="ACB" evidence="14">
    <location>
        <begin position="11"/>
        <end position="96"/>
    </location>
</feature>
<dbReference type="PANTHER" id="PTHR10408:SF7">
    <property type="entry name" value="DIACYLGLYCEROL O-ACYLTRANSFERASE 1"/>
    <property type="match status" value="1"/>
</dbReference>
<feature type="transmembrane region" description="Helical" evidence="12">
    <location>
        <begin position="402"/>
        <end position="424"/>
    </location>
</feature>
<dbReference type="EC" id="2.3.1.20" evidence="4"/>
<keyword evidence="7" id="KW-0256">Endoplasmic reticulum</keyword>
<dbReference type="InterPro" id="IPR035984">
    <property type="entry name" value="Acyl-CoA-binding_sf"/>
</dbReference>
<evidence type="ECO:0000259" key="13">
    <source>
        <dbReference type="PROSITE" id="PS50003"/>
    </source>
</evidence>
<comment type="similarity">
    <text evidence="3">Belongs to the membrane-bound acyltransferase family. Sterol o-acyltransferase subfamily.</text>
</comment>
<evidence type="ECO:0000256" key="1">
    <source>
        <dbReference type="ARBA" id="ARBA00004477"/>
    </source>
</evidence>
<keyword evidence="8 12" id="KW-1133">Transmembrane helix</keyword>
<dbReference type="PANTHER" id="PTHR10408">
    <property type="entry name" value="STEROL O-ACYLTRANSFERASE"/>
    <property type="match status" value="1"/>
</dbReference>
<dbReference type="GO" id="GO:0000062">
    <property type="term" value="F:fatty-acyl-CoA binding"/>
    <property type="evidence" value="ECO:0007669"/>
    <property type="project" value="InterPro"/>
</dbReference>
<reference evidence="15 16" key="1">
    <citation type="journal article" date="2024" name="Science">
        <title>Giant polyketide synthase enzymes in the biosynthesis of giant marine polyether toxins.</title>
        <authorList>
            <person name="Fallon T.R."/>
            <person name="Shende V.V."/>
            <person name="Wierzbicki I.H."/>
            <person name="Pendleton A.L."/>
            <person name="Watervoot N.F."/>
            <person name="Auber R.P."/>
            <person name="Gonzalez D.J."/>
            <person name="Wisecaver J.H."/>
            <person name="Moore B.S."/>
        </authorList>
    </citation>
    <scope>NUCLEOTIDE SEQUENCE [LARGE SCALE GENOMIC DNA]</scope>
    <source>
        <strain evidence="15 16">12B1</strain>
    </source>
</reference>
<gene>
    <name evidence="15" type="ORF">AB1Y20_005253</name>
</gene>
<keyword evidence="16" id="KW-1185">Reference proteome</keyword>
<keyword evidence="9 12" id="KW-0472">Membrane</keyword>
<proteinExistence type="inferred from homology"/>
<evidence type="ECO:0000256" key="4">
    <source>
        <dbReference type="ARBA" id="ARBA00013244"/>
    </source>
</evidence>
<feature type="compositionally biased region" description="Basic and acidic residues" evidence="11">
    <location>
        <begin position="255"/>
        <end position="265"/>
    </location>
</feature>
<evidence type="ECO:0000256" key="5">
    <source>
        <dbReference type="ARBA" id="ARBA00022679"/>
    </source>
</evidence>
<dbReference type="Pfam" id="PF00169">
    <property type="entry name" value="PH"/>
    <property type="match status" value="1"/>
</dbReference>
<dbReference type="InterPro" id="IPR004299">
    <property type="entry name" value="MBOAT_fam"/>
</dbReference>
<keyword evidence="6 12" id="KW-0812">Transmembrane</keyword>
<evidence type="ECO:0000256" key="10">
    <source>
        <dbReference type="ARBA" id="ARBA00023315"/>
    </source>
</evidence>
<protein>
    <recommendedName>
        <fullName evidence="4">diacylglycerol O-acyltransferase</fullName>
        <ecNumber evidence="4">2.3.1.20</ecNumber>
    </recommendedName>
</protein>
<dbReference type="GO" id="GO:0005789">
    <property type="term" value="C:endoplasmic reticulum membrane"/>
    <property type="evidence" value="ECO:0007669"/>
    <property type="project" value="UniProtKB-SubCell"/>
</dbReference>
<keyword evidence="10" id="KW-0012">Acyltransferase</keyword>
<dbReference type="GO" id="GO:0019432">
    <property type="term" value="P:triglyceride biosynthetic process"/>
    <property type="evidence" value="ECO:0007669"/>
    <property type="project" value="TreeGrafter"/>
</dbReference>
<dbReference type="InterPro" id="IPR014371">
    <property type="entry name" value="Oat_ACAT_DAG_ARE"/>
</dbReference>
<evidence type="ECO:0000259" key="14">
    <source>
        <dbReference type="PROSITE" id="PS51228"/>
    </source>
</evidence>
<keyword evidence="5" id="KW-0808">Transferase</keyword>
<feature type="transmembrane region" description="Helical" evidence="12">
    <location>
        <begin position="654"/>
        <end position="675"/>
    </location>
</feature>
<feature type="transmembrane region" description="Helical" evidence="12">
    <location>
        <begin position="712"/>
        <end position="734"/>
    </location>
</feature>
<evidence type="ECO:0000256" key="6">
    <source>
        <dbReference type="ARBA" id="ARBA00022692"/>
    </source>
</evidence>
<dbReference type="Gene3D" id="1.20.80.10">
    <property type="match status" value="1"/>
</dbReference>
<feature type="transmembrane region" description="Helical" evidence="12">
    <location>
        <begin position="577"/>
        <end position="601"/>
    </location>
</feature>
<dbReference type="PROSITE" id="PS51228">
    <property type="entry name" value="ACB_2"/>
    <property type="match status" value="1"/>
</dbReference>
<dbReference type="SMART" id="SM00233">
    <property type="entry name" value="PH"/>
    <property type="match status" value="1"/>
</dbReference>
<evidence type="ECO:0000256" key="12">
    <source>
        <dbReference type="SAM" id="Phobius"/>
    </source>
</evidence>
<evidence type="ECO:0000256" key="9">
    <source>
        <dbReference type="ARBA" id="ARBA00023136"/>
    </source>
</evidence>
<dbReference type="PROSITE" id="PS50003">
    <property type="entry name" value="PH_DOMAIN"/>
    <property type="match status" value="1"/>
</dbReference>
<evidence type="ECO:0000256" key="7">
    <source>
        <dbReference type="ARBA" id="ARBA00022824"/>
    </source>
</evidence>
<sequence>MERVDGLPHDAEELFDRACAYATAMRSRLSIPERLRLYALFKQARCGDAPASTAAWSSVVDRAKHQVWASRRGMSASEAKEQYVACVNAILSNAWLLSSPPHAAPPAPVASDAEALRERIAVLQKQLAALTCGDTKRGWLFKWAPHSGSWLQPSGRSRWQRRFFLLRERQLSYFNTEATKDARPRRVIELYNCVVVDEGSKRSGGRTFYLFSLWTHGTLESARGPGSGALLRVSCGEQQEALEWIHALRAASARESGRHSVRDEPEPAAVSQSEGLRQRKGAAVATAEVAKKVMKKQLDPFLFPASRPMHRVAQPSLLSGELAERPEMSGFINLVFIIFFATNARLLVENLSKYGVLVEMPAIHSVAPHASAPLLALASIGVPLLGAWLIERCAIGTRTMYLTDVLHAANAGGGLLAACALVHLDAGGGGSVGGVALLLASITLFMKLCSWAHVHHDLRMANRESSLSGSDLDEQLAKFETSVADADGGGRVHYPQNVTLRGILYFAFAPTLCYQVAFPRSPRVRWTYLFSLLVRLIILSAFIPAFIAQYMMPLLKNSAAPVREGDLLGILERMLKLAIPTTCVWLSGFYLFFHVWLNVLAELLRFGDRQFYKAWWNANDFEQYWRLWNIPVHNFIVRHIYFPILRHVTSNKSLNGLLCFTLSAVLHEVVIALPLHTYRMPLAFLGMMAQVPMLFISGKISRATKDTAFSQLGNYIFWISFCFFGQPAAVLLYFNFS</sequence>
<evidence type="ECO:0000256" key="11">
    <source>
        <dbReference type="SAM" id="MobiDB-lite"/>
    </source>
</evidence>
<dbReference type="InterPro" id="IPR014352">
    <property type="entry name" value="FERM/acyl-CoA-bd_prot_sf"/>
</dbReference>
<dbReference type="InterPro" id="IPR001849">
    <property type="entry name" value="PH_domain"/>
</dbReference>
<dbReference type="Pfam" id="PF00887">
    <property type="entry name" value="ACBP"/>
    <property type="match status" value="1"/>
</dbReference>
<feature type="transmembrane region" description="Helical" evidence="12">
    <location>
        <begin position="528"/>
        <end position="552"/>
    </location>
</feature>
<evidence type="ECO:0000313" key="15">
    <source>
        <dbReference type="EMBL" id="KAL1511975.1"/>
    </source>
</evidence>
<dbReference type="CDD" id="cd00821">
    <property type="entry name" value="PH"/>
    <property type="match status" value="1"/>
</dbReference>
<dbReference type="AlphaFoldDB" id="A0AB34J5B1"/>
<dbReference type="GO" id="GO:0004144">
    <property type="term" value="F:diacylglycerol O-acyltransferase activity"/>
    <property type="evidence" value="ECO:0007669"/>
    <property type="project" value="UniProtKB-EC"/>
</dbReference>
<dbReference type="SUPFAM" id="SSF50729">
    <property type="entry name" value="PH domain-like"/>
    <property type="match status" value="1"/>
</dbReference>
<feature type="transmembrane region" description="Helical" evidence="12">
    <location>
        <begin position="430"/>
        <end position="454"/>
    </location>
</feature>
<dbReference type="Proteomes" id="UP001515480">
    <property type="component" value="Unassembled WGS sequence"/>
</dbReference>